<dbReference type="InterPro" id="IPR004401">
    <property type="entry name" value="YbaB/EbfC"/>
</dbReference>
<name>A0ABQ3N4W2_9PSEU</name>
<feature type="region of interest" description="Disordered" evidence="2">
    <location>
        <begin position="103"/>
        <end position="149"/>
    </location>
</feature>
<evidence type="ECO:0000313" key="4">
    <source>
        <dbReference type="Proteomes" id="UP000605568"/>
    </source>
</evidence>
<dbReference type="Pfam" id="PF02575">
    <property type="entry name" value="YbaB_DNA_bd"/>
    <property type="match status" value="1"/>
</dbReference>
<protein>
    <submittedName>
        <fullName evidence="3">Uncharacterized protein</fullName>
    </submittedName>
</protein>
<keyword evidence="1" id="KW-0175">Coiled coil</keyword>
<accession>A0ABQ3N4W2</accession>
<evidence type="ECO:0000256" key="2">
    <source>
        <dbReference type="SAM" id="MobiDB-lite"/>
    </source>
</evidence>
<dbReference type="EMBL" id="BNAR01000029">
    <property type="protein sequence ID" value="GHH62810.1"/>
    <property type="molecule type" value="Genomic_DNA"/>
</dbReference>
<reference evidence="4" key="1">
    <citation type="journal article" date="2019" name="Int. J. Syst. Evol. Microbiol.">
        <title>The Global Catalogue of Microorganisms (GCM) 10K type strain sequencing project: providing services to taxonomists for standard genome sequencing and annotation.</title>
        <authorList>
            <consortium name="The Broad Institute Genomics Platform"/>
            <consortium name="The Broad Institute Genome Sequencing Center for Infectious Disease"/>
            <person name="Wu L."/>
            <person name="Ma J."/>
        </authorList>
    </citation>
    <scope>NUCLEOTIDE SEQUENCE [LARGE SCALE GENOMIC DNA]</scope>
    <source>
        <strain evidence="4">CGMCC 4.7367</strain>
    </source>
</reference>
<organism evidence="3 4">
    <name type="scientific">Lentzea cavernae</name>
    <dbReference type="NCBI Taxonomy" id="2020703"/>
    <lineage>
        <taxon>Bacteria</taxon>
        <taxon>Bacillati</taxon>
        <taxon>Actinomycetota</taxon>
        <taxon>Actinomycetes</taxon>
        <taxon>Pseudonocardiales</taxon>
        <taxon>Pseudonocardiaceae</taxon>
        <taxon>Lentzea</taxon>
    </lineage>
</organism>
<dbReference type="RefSeq" id="WP_229905669.1">
    <property type="nucleotide sequence ID" value="NZ_BNAR01000029.1"/>
</dbReference>
<proteinExistence type="predicted"/>
<dbReference type="SUPFAM" id="SSF82607">
    <property type="entry name" value="YbaB-like"/>
    <property type="match status" value="1"/>
</dbReference>
<feature type="coiled-coil region" evidence="1">
    <location>
        <begin position="13"/>
        <end position="40"/>
    </location>
</feature>
<dbReference type="Gene3D" id="3.30.1310.10">
    <property type="entry name" value="Nucleoid-associated protein YbaB-like domain"/>
    <property type="match status" value="1"/>
</dbReference>
<comment type="caution">
    <text evidence="3">The sequence shown here is derived from an EMBL/GenBank/DDBJ whole genome shotgun (WGS) entry which is preliminary data.</text>
</comment>
<sequence>MSSAELGAGQQRLDDYMRRVNDIQRRAEETQAQLKALRADVSSPDRSVSVRMAPGGRLEKLSLTPAAMRMSHEQLAALITETVSRGHAAVAGQMEATMQPLIGGTPAMDFLRDQVTAAQQPEETEEQQQPPKQRRPSGDDDEPFGTIYR</sequence>
<dbReference type="InterPro" id="IPR036894">
    <property type="entry name" value="YbaB-like_sf"/>
</dbReference>
<evidence type="ECO:0000313" key="3">
    <source>
        <dbReference type="EMBL" id="GHH62810.1"/>
    </source>
</evidence>
<gene>
    <name evidence="3" type="ORF">GCM10017774_91190</name>
</gene>
<dbReference type="Proteomes" id="UP000605568">
    <property type="component" value="Unassembled WGS sequence"/>
</dbReference>
<keyword evidence="4" id="KW-1185">Reference proteome</keyword>
<evidence type="ECO:0000256" key="1">
    <source>
        <dbReference type="SAM" id="Coils"/>
    </source>
</evidence>